<accession>A0A1R3HSV1</accession>
<dbReference type="EMBL" id="AWUE01019428">
    <property type="protein sequence ID" value="OMO73467.1"/>
    <property type="molecule type" value="Genomic_DNA"/>
</dbReference>
<dbReference type="STRING" id="93759.A0A1R3HSV1"/>
<evidence type="ECO:0000313" key="2">
    <source>
        <dbReference type="Proteomes" id="UP000187203"/>
    </source>
</evidence>
<comment type="caution">
    <text evidence="1">The sequence shown here is derived from an EMBL/GenBank/DDBJ whole genome shotgun (WGS) entry which is preliminary data.</text>
</comment>
<name>A0A1R3HSV1_9ROSI</name>
<keyword evidence="2" id="KW-1185">Reference proteome</keyword>
<gene>
    <name evidence="1" type="ORF">COLO4_27099</name>
</gene>
<organism evidence="1 2">
    <name type="scientific">Corchorus olitorius</name>
    <dbReference type="NCBI Taxonomy" id="93759"/>
    <lineage>
        <taxon>Eukaryota</taxon>
        <taxon>Viridiplantae</taxon>
        <taxon>Streptophyta</taxon>
        <taxon>Embryophyta</taxon>
        <taxon>Tracheophyta</taxon>
        <taxon>Spermatophyta</taxon>
        <taxon>Magnoliopsida</taxon>
        <taxon>eudicotyledons</taxon>
        <taxon>Gunneridae</taxon>
        <taxon>Pentapetalae</taxon>
        <taxon>rosids</taxon>
        <taxon>malvids</taxon>
        <taxon>Malvales</taxon>
        <taxon>Malvaceae</taxon>
        <taxon>Grewioideae</taxon>
        <taxon>Apeibeae</taxon>
        <taxon>Corchorus</taxon>
    </lineage>
</organism>
<proteinExistence type="predicted"/>
<dbReference type="OrthoDB" id="118550at2759"/>
<dbReference type="Pfam" id="PF24904">
    <property type="entry name" value="RVE6"/>
    <property type="match status" value="1"/>
</dbReference>
<sequence length="152" mass="16219">MAYPSSINTIAPGFAPWDEASMLTRFAQRKLSSTSYAYNVTDSADIGSKGVARIGNSGVSGIGSSSIPDFAEVYSFIGSVFDPDTGGHVQKLKEMDPINFETVLLLMRNLTVNLCSPDFEPIRKVLSSYDISTKTVGAAGGIIPHSQMDISC</sequence>
<protein>
    <submittedName>
        <fullName evidence="1">Transcription factor ASG4-like protein</fullName>
    </submittedName>
</protein>
<dbReference type="Proteomes" id="UP000187203">
    <property type="component" value="Unassembled WGS sequence"/>
</dbReference>
<dbReference type="AlphaFoldDB" id="A0A1R3HSV1"/>
<evidence type="ECO:0000313" key="1">
    <source>
        <dbReference type="EMBL" id="OMO73467.1"/>
    </source>
</evidence>
<reference evidence="2" key="1">
    <citation type="submission" date="2013-09" db="EMBL/GenBank/DDBJ databases">
        <title>Corchorus olitorius genome sequencing.</title>
        <authorList>
            <person name="Alam M."/>
            <person name="Haque M.S."/>
            <person name="Islam M.S."/>
            <person name="Emdad E.M."/>
            <person name="Islam M.M."/>
            <person name="Ahmed B."/>
            <person name="Halim A."/>
            <person name="Hossen Q.M.M."/>
            <person name="Hossain M.Z."/>
            <person name="Ahmed R."/>
            <person name="Khan M.M."/>
            <person name="Islam R."/>
            <person name="Rashid M.M."/>
            <person name="Khan S.A."/>
            <person name="Rahman M.S."/>
            <person name="Alam M."/>
            <person name="Yahiya A.S."/>
            <person name="Khan M.S."/>
            <person name="Azam M.S."/>
            <person name="Haque T."/>
            <person name="Lashkar M.Z.H."/>
            <person name="Akhand A.I."/>
            <person name="Morshed G."/>
            <person name="Roy S."/>
            <person name="Uddin K.S."/>
            <person name="Rabeya T."/>
            <person name="Hossain A.S."/>
            <person name="Chowdhury A."/>
            <person name="Snigdha A.R."/>
            <person name="Mortoza M.S."/>
            <person name="Matin S.A."/>
            <person name="Hoque S.M.E."/>
            <person name="Islam M.K."/>
            <person name="Roy D.K."/>
            <person name="Haider R."/>
            <person name="Moosa M.M."/>
            <person name="Elias S.M."/>
            <person name="Hasan A.M."/>
            <person name="Jahan S."/>
            <person name="Shafiuddin M."/>
            <person name="Mahmood N."/>
            <person name="Shommy N.S."/>
        </authorList>
    </citation>
    <scope>NUCLEOTIDE SEQUENCE [LARGE SCALE GENOMIC DNA]</scope>
    <source>
        <strain evidence="2">cv. O-4</strain>
    </source>
</reference>